<dbReference type="Proteomes" id="UP000481288">
    <property type="component" value="Unassembled WGS sequence"/>
</dbReference>
<keyword evidence="6 7" id="KW-0503">Monooxygenase</keyword>
<dbReference type="PANTHER" id="PTHR24287">
    <property type="entry name" value="P450, PUTATIVE (EUROFUNG)-RELATED"/>
    <property type="match status" value="1"/>
</dbReference>
<evidence type="ECO:0000313" key="9">
    <source>
        <dbReference type="Proteomes" id="UP000481288"/>
    </source>
</evidence>
<evidence type="ECO:0000256" key="7">
    <source>
        <dbReference type="RuleBase" id="RU000461"/>
    </source>
</evidence>
<dbReference type="Gene3D" id="1.10.630.10">
    <property type="entry name" value="Cytochrome P450"/>
    <property type="match status" value="1"/>
</dbReference>
<keyword evidence="5 7" id="KW-0408">Iron</keyword>
<comment type="similarity">
    <text evidence="2 7">Belongs to the cytochrome P450 family.</text>
</comment>
<dbReference type="InterPro" id="IPR047146">
    <property type="entry name" value="Cyt_P450_E_CYP52_fungi"/>
</dbReference>
<dbReference type="GO" id="GO:0005506">
    <property type="term" value="F:iron ion binding"/>
    <property type="evidence" value="ECO:0007669"/>
    <property type="project" value="InterPro"/>
</dbReference>
<name>A0A7D8UXD2_9HELO</name>
<organism evidence="8 9">
    <name type="scientific">Lachnellula cervina</name>
    <dbReference type="NCBI Taxonomy" id="1316786"/>
    <lineage>
        <taxon>Eukaryota</taxon>
        <taxon>Fungi</taxon>
        <taxon>Dikarya</taxon>
        <taxon>Ascomycota</taxon>
        <taxon>Pezizomycotina</taxon>
        <taxon>Leotiomycetes</taxon>
        <taxon>Helotiales</taxon>
        <taxon>Lachnaceae</taxon>
        <taxon>Lachnellula</taxon>
    </lineage>
</organism>
<keyword evidence="4 7" id="KW-0560">Oxidoreductase</keyword>
<dbReference type="GO" id="GO:0016712">
    <property type="term" value="F:oxidoreductase activity, acting on paired donors, with incorporation or reduction of molecular oxygen, reduced flavin or flavoprotein as one donor, and incorporation of one atom of oxygen"/>
    <property type="evidence" value="ECO:0007669"/>
    <property type="project" value="InterPro"/>
</dbReference>
<dbReference type="PRINTS" id="PR01239">
    <property type="entry name" value="EP450IICYP52"/>
</dbReference>
<dbReference type="GO" id="GO:0020037">
    <property type="term" value="F:heme binding"/>
    <property type="evidence" value="ECO:0007669"/>
    <property type="project" value="InterPro"/>
</dbReference>
<evidence type="ECO:0000256" key="3">
    <source>
        <dbReference type="ARBA" id="ARBA00022723"/>
    </source>
</evidence>
<dbReference type="InterPro" id="IPR036396">
    <property type="entry name" value="Cyt_P450_sf"/>
</dbReference>
<sequence length="495" mass="56020">MGSKLNAFIAALIAAVIHYVYRRWTRDIARRESGCQPVTQVWSKEPFFGFDFQMSIHLDLPSLYRRHERLGKSFHVTPLNNISTICTIAPENIRIVNCEKGWGVQPMRLSGMEHFCGRGFLTTDGDIWQHSRKLLKPTFSKHNLIDLSVLSAEVDRLFLEIPEGAQTIDLQPHFYNMFLNTSLHFLLGVHPSDKHAGVPYESEVFIDAFHDAAFRTMLRIMLGRFWALAPKSRYLESCEIAHKFIDHYVDQALEEGPRLSTENSEKAAKQSMAQGLAAQTDDRESIRSQILQGMLASLETTSALLGNSIFLLARHPQYWQHIRAESKQRGSDLLNFDSLLNFKTVQNVLYESRLLALRLYPVFPLLARVALSDATLPVGGGINQTDRVYVPKGSSVVMSYFALHRDPLVFGNDVEDFRPERWESIRPEQWQFMPFGGGNRACLGQQKALVEAAYVLVRMASTFGTLQSRDNAPWKGELKLTCKSANGCKVALVKG</sequence>
<keyword evidence="7" id="KW-0349">Heme</keyword>
<keyword evidence="9" id="KW-1185">Reference proteome</keyword>
<dbReference type="PANTHER" id="PTHR24287:SF17">
    <property type="entry name" value="P450, PUTATIVE (EUROFUNG)-RELATED"/>
    <property type="match status" value="1"/>
</dbReference>
<proteinExistence type="inferred from homology"/>
<dbReference type="AlphaFoldDB" id="A0A7D8UXD2"/>
<protein>
    <submittedName>
        <fullName evidence="8">Cytochrome P450 monooxygenase fsdH</fullName>
    </submittedName>
</protein>
<dbReference type="PRINTS" id="PR00385">
    <property type="entry name" value="P450"/>
</dbReference>
<dbReference type="InterPro" id="IPR017972">
    <property type="entry name" value="Cyt_P450_CS"/>
</dbReference>
<dbReference type="Pfam" id="PF00067">
    <property type="entry name" value="p450"/>
    <property type="match status" value="1"/>
</dbReference>
<accession>A0A7D8UXD2</accession>
<dbReference type="EMBL" id="QGMG01000027">
    <property type="protein sequence ID" value="TVY58755.1"/>
    <property type="molecule type" value="Genomic_DNA"/>
</dbReference>
<keyword evidence="3 7" id="KW-0479">Metal-binding</keyword>
<dbReference type="OrthoDB" id="1470350at2759"/>
<comment type="cofactor">
    <cofactor evidence="1">
        <name>heme</name>
        <dbReference type="ChEBI" id="CHEBI:30413"/>
    </cofactor>
</comment>
<evidence type="ECO:0000313" key="8">
    <source>
        <dbReference type="EMBL" id="TVY58755.1"/>
    </source>
</evidence>
<dbReference type="PROSITE" id="PS00086">
    <property type="entry name" value="CYTOCHROME_P450"/>
    <property type="match status" value="1"/>
</dbReference>
<gene>
    <name evidence="8" type="primary">fsdH_4</name>
    <name evidence="8" type="ORF">LCER1_G001472</name>
</gene>
<evidence type="ECO:0000256" key="6">
    <source>
        <dbReference type="ARBA" id="ARBA00023033"/>
    </source>
</evidence>
<dbReference type="InterPro" id="IPR002974">
    <property type="entry name" value="Cyt_P450_E_CYP52_ascomycetes"/>
</dbReference>
<comment type="caution">
    <text evidence="8">The sequence shown here is derived from an EMBL/GenBank/DDBJ whole genome shotgun (WGS) entry which is preliminary data.</text>
</comment>
<evidence type="ECO:0000256" key="4">
    <source>
        <dbReference type="ARBA" id="ARBA00023002"/>
    </source>
</evidence>
<evidence type="ECO:0000256" key="1">
    <source>
        <dbReference type="ARBA" id="ARBA00001971"/>
    </source>
</evidence>
<dbReference type="SUPFAM" id="SSF48264">
    <property type="entry name" value="Cytochrome P450"/>
    <property type="match status" value="1"/>
</dbReference>
<evidence type="ECO:0000256" key="2">
    <source>
        <dbReference type="ARBA" id="ARBA00010617"/>
    </source>
</evidence>
<evidence type="ECO:0000256" key="5">
    <source>
        <dbReference type="ARBA" id="ARBA00023004"/>
    </source>
</evidence>
<dbReference type="InterPro" id="IPR001128">
    <property type="entry name" value="Cyt_P450"/>
</dbReference>
<reference evidence="8 9" key="1">
    <citation type="submission" date="2018-05" db="EMBL/GenBank/DDBJ databases">
        <title>Whole genome sequencing for identification of molecular markers to develop diagnostic detection tools for the regulated plant pathogen Lachnellula willkommii.</title>
        <authorList>
            <person name="Giroux E."/>
            <person name="Bilodeau G."/>
        </authorList>
    </citation>
    <scope>NUCLEOTIDE SEQUENCE [LARGE SCALE GENOMIC DNA]</scope>
    <source>
        <strain evidence="8 9">CBS 625.97</strain>
    </source>
</reference>